<gene>
    <name evidence="16" type="primary">mrdA</name>
    <name evidence="16" type="ORF">COT71_04065</name>
</gene>
<evidence type="ECO:0000313" key="17">
    <source>
        <dbReference type="Proteomes" id="UP000230731"/>
    </source>
</evidence>
<dbReference type="InterPro" id="IPR012338">
    <property type="entry name" value="Beta-lactam/transpept-like"/>
</dbReference>
<dbReference type="GO" id="GO:0009252">
    <property type="term" value="P:peptidoglycan biosynthetic process"/>
    <property type="evidence" value="ECO:0007669"/>
    <property type="project" value="UniProtKB-KW"/>
</dbReference>
<evidence type="ECO:0000256" key="3">
    <source>
        <dbReference type="ARBA" id="ARBA00022475"/>
    </source>
</evidence>
<dbReference type="GO" id="GO:0071555">
    <property type="term" value="P:cell wall organization"/>
    <property type="evidence" value="ECO:0007669"/>
    <property type="project" value="UniProtKB-KW"/>
</dbReference>
<dbReference type="GO" id="GO:0008360">
    <property type="term" value="P:regulation of cell shape"/>
    <property type="evidence" value="ECO:0007669"/>
    <property type="project" value="UniProtKB-KW"/>
</dbReference>
<dbReference type="Pfam" id="PF03717">
    <property type="entry name" value="PBP_dimer"/>
    <property type="match status" value="1"/>
</dbReference>
<evidence type="ECO:0000256" key="12">
    <source>
        <dbReference type="ARBA" id="ARBA00023316"/>
    </source>
</evidence>
<dbReference type="Gene3D" id="3.40.710.10">
    <property type="entry name" value="DD-peptidase/beta-lactamase superfamily"/>
    <property type="match status" value="1"/>
</dbReference>
<dbReference type="InterPro" id="IPR001460">
    <property type="entry name" value="PCN-bd_Tpept"/>
</dbReference>
<evidence type="ECO:0000256" key="10">
    <source>
        <dbReference type="ARBA" id="ARBA00022989"/>
    </source>
</evidence>
<keyword evidence="8" id="KW-0133">Cell shape</keyword>
<keyword evidence="11 13" id="KW-0472">Membrane</keyword>
<evidence type="ECO:0000259" key="15">
    <source>
        <dbReference type="Pfam" id="PF03717"/>
    </source>
</evidence>
<evidence type="ECO:0000256" key="2">
    <source>
        <dbReference type="ARBA" id="ARBA00004236"/>
    </source>
</evidence>
<evidence type="ECO:0000256" key="9">
    <source>
        <dbReference type="ARBA" id="ARBA00022984"/>
    </source>
</evidence>
<evidence type="ECO:0000256" key="7">
    <source>
        <dbReference type="ARBA" id="ARBA00022801"/>
    </source>
</evidence>
<dbReference type="InterPro" id="IPR050515">
    <property type="entry name" value="Beta-lactam/transpept"/>
</dbReference>
<evidence type="ECO:0000313" key="16">
    <source>
        <dbReference type="EMBL" id="PIT97843.1"/>
    </source>
</evidence>
<comment type="subcellular location">
    <subcellularLocation>
        <location evidence="2">Cell membrane</location>
    </subcellularLocation>
    <subcellularLocation>
        <location evidence="1">Membrane</location>
        <topology evidence="1">Single-pass membrane protein</topology>
    </subcellularLocation>
</comment>
<accession>A0A2M6WYI0</accession>
<dbReference type="InterPro" id="IPR036138">
    <property type="entry name" value="PBP_dimer_sf"/>
</dbReference>
<evidence type="ECO:0000256" key="13">
    <source>
        <dbReference type="SAM" id="Phobius"/>
    </source>
</evidence>
<organism evidence="16 17">
    <name type="scientific">Candidatus Andersenbacteria bacterium CG10_big_fil_rev_8_21_14_0_10_54_11</name>
    <dbReference type="NCBI Taxonomy" id="1974485"/>
    <lineage>
        <taxon>Bacteria</taxon>
        <taxon>Candidatus Anderseniibacteriota</taxon>
    </lineage>
</organism>
<keyword evidence="12" id="KW-0961">Cell wall biogenesis/degradation</keyword>
<sequence length="616" mass="65234">MAGMSDTIIEMPRAVPATVRQRPGFLVLLLASSATILLLRTFYLQVVRGGQFHVQAEGNRVAVTPLQAPRGIMYDRFEHPVTENVASTNVLLDPGGLPAADESSLLLDRLPELLGIAPEEVQAAAAEARREQRDVLLLRALPHDDVLAVEAEQHNLPGVKLSSAIVRKYPFGYSLAHVLGYASAVTAKELAAAENLYLADITGKSGLELTYDKSLRGKTGAAYMEITADNNPTRPIETVPPLPGADFFLTLDAELQQFAFNLLAEHVSAQAPNPGTSRAGAIVALDPRSGAVRALASYPSFDPNTFSLPGQRDGAAAVLTDPQQPLLDRAISGTYPPGSTIKPLLAVGGLAAGVITPETVVFSSGGITVGPWHFPDWKAGGHGRTDVVKALADSVNTFFYRLAGGTEDQPGLGVDRLGDYLRAFGWGAATGIDLPSESAGLIPTPAWKERERGEPWFIGDTYHLAIGQGDVLATPLQVAVSTAAVANGGIVHQPYLVERQLLPDGEEILHQPHSRQVPARPEDFAVVRTGMRAAVTEGSARSLAALPIPIAGKTGTAQFGSGEQTHAWFTSFGPTDDPELVITILLDAGGAGDEAAVPLTNELWRWWAENRAAGGS</sequence>
<dbReference type="GO" id="GO:0006508">
    <property type="term" value="P:proteolysis"/>
    <property type="evidence" value="ECO:0007669"/>
    <property type="project" value="UniProtKB-KW"/>
</dbReference>
<feature type="domain" description="Penicillin-binding protein dimerisation" evidence="15">
    <location>
        <begin position="66"/>
        <end position="234"/>
    </location>
</feature>
<proteinExistence type="predicted"/>
<dbReference type="SUPFAM" id="SSF56519">
    <property type="entry name" value="Penicillin binding protein dimerisation domain"/>
    <property type="match status" value="1"/>
</dbReference>
<evidence type="ECO:0000256" key="11">
    <source>
        <dbReference type="ARBA" id="ARBA00023136"/>
    </source>
</evidence>
<feature type="domain" description="Penicillin-binding protein transpeptidase" evidence="14">
    <location>
        <begin position="280"/>
        <end position="603"/>
    </location>
</feature>
<dbReference type="GO" id="GO:0008658">
    <property type="term" value="F:penicillin binding"/>
    <property type="evidence" value="ECO:0007669"/>
    <property type="project" value="InterPro"/>
</dbReference>
<evidence type="ECO:0000256" key="1">
    <source>
        <dbReference type="ARBA" id="ARBA00004167"/>
    </source>
</evidence>
<dbReference type="InterPro" id="IPR017790">
    <property type="entry name" value="Penicillin-binding_protein_2"/>
</dbReference>
<dbReference type="AlphaFoldDB" id="A0A2M6WYI0"/>
<dbReference type="Pfam" id="PF00905">
    <property type="entry name" value="Transpeptidase"/>
    <property type="match status" value="1"/>
</dbReference>
<keyword evidence="10 13" id="KW-1133">Transmembrane helix</keyword>
<keyword evidence="3" id="KW-1003">Cell membrane</keyword>
<dbReference type="PANTHER" id="PTHR30627:SF2">
    <property type="entry name" value="PEPTIDOGLYCAN D,D-TRANSPEPTIDASE MRDA"/>
    <property type="match status" value="1"/>
</dbReference>
<keyword evidence="9" id="KW-0573">Peptidoglycan synthesis</keyword>
<dbReference type="GO" id="GO:0005886">
    <property type="term" value="C:plasma membrane"/>
    <property type="evidence" value="ECO:0007669"/>
    <property type="project" value="UniProtKB-SubCell"/>
</dbReference>
<dbReference type="PANTHER" id="PTHR30627">
    <property type="entry name" value="PEPTIDOGLYCAN D,D-TRANSPEPTIDASE"/>
    <property type="match status" value="1"/>
</dbReference>
<protein>
    <submittedName>
        <fullName evidence="16">Penicillin-binding protein 2</fullName>
    </submittedName>
</protein>
<evidence type="ECO:0000256" key="6">
    <source>
        <dbReference type="ARBA" id="ARBA00022692"/>
    </source>
</evidence>
<dbReference type="Proteomes" id="UP000230731">
    <property type="component" value="Unassembled WGS sequence"/>
</dbReference>
<dbReference type="Gene3D" id="3.90.1310.10">
    <property type="entry name" value="Penicillin-binding protein 2a (Domain 2)"/>
    <property type="match status" value="1"/>
</dbReference>
<evidence type="ECO:0000256" key="5">
    <source>
        <dbReference type="ARBA" id="ARBA00022670"/>
    </source>
</evidence>
<evidence type="ECO:0000259" key="14">
    <source>
        <dbReference type="Pfam" id="PF00905"/>
    </source>
</evidence>
<keyword evidence="6 13" id="KW-0812">Transmembrane</keyword>
<dbReference type="InterPro" id="IPR005311">
    <property type="entry name" value="PBP_dimer"/>
</dbReference>
<keyword evidence="5" id="KW-0645">Protease</keyword>
<evidence type="ECO:0000256" key="4">
    <source>
        <dbReference type="ARBA" id="ARBA00022519"/>
    </source>
</evidence>
<comment type="caution">
    <text evidence="16">The sequence shown here is derived from an EMBL/GenBank/DDBJ whole genome shotgun (WGS) entry which is preliminary data.</text>
</comment>
<keyword evidence="7" id="KW-0378">Hydrolase</keyword>
<name>A0A2M6WYI0_9BACT</name>
<dbReference type="EMBL" id="PEZP01000043">
    <property type="protein sequence ID" value="PIT97843.1"/>
    <property type="molecule type" value="Genomic_DNA"/>
</dbReference>
<dbReference type="GO" id="GO:0071972">
    <property type="term" value="F:peptidoglycan L,D-transpeptidase activity"/>
    <property type="evidence" value="ECO:0007669"/>
    <property type="project" value="TreeGrafter"/>
</dbReference>
<feature type="transmembrane region" description="Helical" evidence="13">
    <location>
        <begin position="25"/>
        <end position="43"/>
    </location>
</feature>
<dbReference type="NCBIfam" id="TIGR03423">
    <property type="entry name" value="pbp2_mrdA"/>
    <property type="match status" value="1"/>
</dbReference>
<evidence type="ECO:0000256" key="8">
    <source>
        <dbReference type="ARBA" id="ARBA00022960"/>
    </source>
</evidence>
<reference evidence="17" key="1">
    <citation type="submission" date="2017-09" db="EMBL/GenBank/DDBJ databases">
        <title>Depth-based differentiation of microbial function through sediment-hosted aquifers and enrichment of novel symbionts in the deep terrestrial subsurface.</title>
        <authorList>
            <person name="Probst A.J."/>
            <person name="Ladd B."/>
            <person name="Jarett J.K."/>
            <person name="Geller-Mcgrath D.E."/>
            <person name="Sieber C.M.K."/>
            <person name="Emerson J.B."/>
            <person name="Anantharaman K."/>
            <person name="Thomas B.C."/>
            <person name="Malmstrom R."/>
            <person name="Stieglmeier M."/>
            <person name="Klingl A."/>
            <person name="Woyke T."/>
            <person name="Ryan C.M."/>
            <person name="Banfield J.F."/>
        </authorList>
    </citation>
    <scope>NUCLEOTIDE SEQUENCE [LARGE SCALE GENOMIC DNA]</scope>
</reference>
<keyword evidence="4" id="KW-0997">Cell inner membrane</keyword>
<dbReference type="SUPFAM" id="SSF56601">
    <property type="entry name" value="beta-lactamase/transpeptidase-like"/>
    <property type="match status" value="1"/>
</dbReference>
<dbReference type="GO" id="GO:0009002">
    <property type="term" value="F:serine-type D-Ala-D-Ala carboxypeptidase activity"/>
    <property type="evidence" value="ECO:0007669"/>
    <property type="project" value="InterPro"/>
</dbReference>